<dbReference type="SUPFAM" id="SSF56672">
    <property type="entry name" value="DNA/RNA polymerases"/>
    <property type="match status" value="1"/>
</dbReference>
<dbReference type="InterPro" id="IPR000477">
    <property type="entry name" value="RT_dom"/>
</dbReference>
<feature type="domain" description="Reverse transcriptase/retrotransposon-derived protein RNase H-like" evidence="2">
    <location>
        <begin position="299"/>
        <end position="349"/>
    </location>
</feature>
<dbReference type="InterPro" id="IPR041577">
    <property type="entry name" value="RT_RNaseH_2"/>
</dbReference>
<evidence type="ECO:0000259" key="1">
    <source>
        <dbReference type="Pfam" id="PF00078"/>
    </source>
</evidence>
<dbReference type="eggNOG" id="KOG0017">
    <property type="taxonomic scope" value="Eukaryota"/>
</dbReference>
<dbReference type="EMBL" id="KE343632">
    <property type="protein sequence ID" value="EXB37477.1"/>
    <property type="molecule type" value="Genomic_DNA"/>
</dbReference>
<accession>W9QHE8</accession>
<dbReference type="InterPro" id="IPR053134">
    <property type="entry name" value="RNA-dir_DNA_polymerase"/>
</dbReference>
<dbReference type="STRING" id="981085.W9QHE8"/>
<sequence length="351" mass="40140">MKNNQYEAQVAYSDALCGYDQPGRQEAIVIHQGAMDDIDSRVQEEITWSQPIEQLIEVWVDEDEPTKVLKIGSVLTPTLRIEVDGFLKRNLDIFVWTHADMKGIDAKVMCHTLNADPLHSPKRQKHWPMNPERYEALKEEVDKLISNGFIREAHYPSWVSNLILVIKPNGTWRTCVDFSDLNKACSKDGFPLPRIDQMVDATAGHEMLSFMNAYSGYNQIHMHPSDEEHTSFITDRSLYCYKANPEKIQAMQDMKSPTRPKEVQRLTGCVAALNMFILKATDKCVLFFDALKGSNNFEWTPRCEEAFQKLKEHLGMPPILSKPIPGERLSLYLSVSDHAVSSVLIRNEERV</sequence>
<organism evidence="3 4">
    <name type="scientific">Morus notabilis</name>
    <dbReference type="NCBI Taxonomy" id="981085"/>
    <lineage>
        <taxon>Eukaryota</taxon>
        <taxon>Viridiplantae</taxon>
        <taxon>Streptophyta</taxon>
        <taxon>Embryophyta</taxon>
        <taxon>Tracheophyta</taxon>
        <taxon>Spermatophyta</taxon>
        <taxon>Magnoliopsida</taxon>
        <taxon>eudicotyledons</taxon>
        <taxon>Gunneridae</taxon>
        <taxon>Pentapetalae</taxon>
        <taxon>rosids</taxon>
        <taxon>fabids</taxon>
        <taxon>Rosales</taxon>
        <taxon>Moraceae</taxon>
        <taxon>Moreae</taxon>
        <taxon>Morus</taxon>
    </lineage>
</organism>
<protein>
    <submittedName>
        <fullName evidence="3">Uncharacterized protein</fullName>
    </submittedName>
</protein>
<dbReference type="Pfam" id="PF00078">
    <property type="entry name" value="RVT_1"/>
    <property type="match status" value="1"/>
</dbReference>
<dbReference type="CDD" id="cd01647">
    <property type="entry name" value="RT_LTR"/>
    <property type="match status" value="1"/>
</dbReference>
<dbReference type="InterPro" id="IPR043502">
    <property type="entry name" value="DNA/RNA_pol_sf"/>
</dbReference>
<keyword evidence="4" id="KW-1185">Reference proteome</keyword>
<evidence type="ECO:0000313" key="4">
    <source>
        <dbReference type="Proteomes" id="UP000030645"/>
    </source>
</evidence>
<gene>
    <name evidence="3" type="ORF">L484_001142</name>
</gene>
<name>W9QHE8_9ROSA</name>
<dbReference type="InterPro" id="IPR043128">
    <property type="entry name" value="Rev_trsase/Diguanyl_cyclase"/>
</dbReference>
<dbReference type="Gene3D" id="3.30.70.270">
    <property type="match status" value="1"/>
</dbReference>
<feature type="domain" description="Reverse transcriptase" evidence="1">
    <location>
        <begin position="167"/>
        <end position="239"/>
    </location>
</feature>
<proteinExistence type="predicted"/>
<evidence type="ECO:0000259" key="2">
    <source>
        <dbReference type="Pfam" id="PF17919"/>
    </source>
</evidence>
<dbReference type="Proteomes" id="UP000030645">
    <property type="component" value="Unassembled WGS sequence"/>
</dbReference>
<dbReference type="AlphaFoldDB" id="W9QHE8"/>
<evidence type="ECO:0000313" key="3">
    <source>
        <dbReference type="EMBL" id="EXB37477.1"/>
    </source>
</evidence>
<dbReference type="PANTHER" id="PTHR24559:SF444">
    <property type="entry name" value="REVERSE TRANSCRIPTASE DOMAIN-CONTAINING PROTEIN"/>
    <property type="match status" value="1"/>
</dbReference>
<dbReference type="Gene3D" id="3.10.10.10">
    <property type="entry name" value="HIV Type 1 Reverse Transcriptase, subunit A, domain 1"/>
    <property type="match status" value="1"/>
</dbReference>
<dbReference type="PANTHER" id="PTHR24559">
    <property type="entry name" value="TRANSPOSON TY3-I GAG-POL POLYPROTEIN"/>
    <property type="match status" value="1"/>
</dbReference>
<reference evidence="4" key="1">
    <citation type="submission" date="2013-01" db="EMBL/GenBank/DDBJ databases">
        <title>Draft Genome Sequence of a Mulberry Tree, Morus notabilis C.K. Schneid.</title>
        <authorList>
            <person name="He N."/>
            <person name="Zhao S."/>
        </authorList>
    </citation>
    <scope>NUCLEOTIDE SEQUENCE</scope>
</reference>
<dbReference type="Pfam" id="PF17919">
    <property type="entry name" value="RT_RNaseH_2"/>
    <property type="match status" value="1"/>
</dbReference>